<dbReference type="OrthoDB" id="2107166at2759"/>
<feature type="compositionally biased region" description="Polar residues" evidence="1">
    <location>
        <begin position="83"/>
        <end position="99"/>
    </location>
</feature>
<feature type="region of interest" description="Disordered" evidence="1">
    <location>
        <begin position="1"/>
        <end position="252"/>
    </location>
</feature>
<feature type="region of interest" description="Disordered" evidence="1">
    <location>
        <begin position="292"/>
        <end position="333"/>
    </location>
</feature>
<feature type="compositionally biased region" description="Low complexity" evidence="1">
    <location>
        <begin position="117"/>
        <end position="137"/>
    </location>
</feature>
<protein>
    <submittedName>
        <fullName evidence="3">CVNH domain-domain-containing protein</fullName>
    </submittedName>
</protein>
<feature type="compositionally biased region" description="Polar residues" evidence="1">
    <location>
        <begin position="145"/>
        <end position="161"/>
    </location>
</feature>
<comment type="caution">
    <text evidence="3">The sequence shown here is derived from an EMBL/GenBank/DDBJ whole genome shotgun (WGS) entry which is preliminary data.</text>
</comment>
<dbReference type="SMART" id="SM01111">
    <property type="entry name" value="CVNH"/>
    <property type="match status" value="1"/>
</dbReference>
<dbReference type="PANTHER" id="PTHR37014:SF8">
    <property type="entry name" value="RICH PROTEIN, PUTATIVE (AFU_ORTHOLOGUE AFUA_7G04870)-RELATED"/>
    <property type="match status" value="1"/>
</dbReference>
<evidence type="ECO:0000256" key="1">
    <source>
        <dbReference type="SAM" id="MobiDB-lite"/>
    </source>
</evidence>
<dbReference type="InterPro" id="IPR036673">
    <property type="entry name" value="Cyanovirin-N_sf"/>
</dbReference>
<keyword evidence="4" id="KW-1185">Reference proteome</keyword>
<feature type="domain" description="Cyanovirin-N" evidence="2">
    <location>
        <begin position="348"/>
        <end position="448"/>
    </location>
</feature>
<dbReference type="InParanoid" id="A0A1Y2DHT8"/>
<dbReference type="SUPFAM" id="SSF51322">
    <property type="entry name" value="Cyanovirin-N"/>
    <property type="match status" value="1"/>
</dbReference>
<gene>
    <name evidence="3" type="ORF">BCR38DRAFT_446656</name>
</gene>
<proteinExistence type="predicted"/>
<evidence type="ECO:0000313" key="4">
    <source>
        <dbReference type="Proteomes" id="UP000193689"/>
    </source>
</evidence>
<dbReference type="RefSeq" id="XP_040711619.1">
    <property type="nucleotide sequence ID" value="XM_040861104.1"/>
</dbReference>
<dbReference type="Pfam" id="PF08881">
    <property type="entry name" value="CVNH"/>
    <property type="match status" value="1"/>
</dbReference>
<accession>A0A1Y2DHT8</accession>
<organism evidence="3 4">
    <name type="scientific">Pseudomassariella vexata</name>
    <dbReference type="NCBI Taxonomy" id="1141098"/>
    <lineage>
        <taxon>Eukaryota</taxon>
        <taxon>Fungi</taxon>
        <taxon>Dikarya</taxon>
        <taxon>Ascomycota</taxon>
        <taxon>Pezizomycotina</taxon>
        <taxon>Sordariomycetes</taxon>
        <taxon>Xylariomycetidae</taxon>
        <taxon>Amphisphaeriales</taxon>
        <taxon>Pseudomassariaceae</taxon>
        <taxon>Pseudomassariella</taxon>
    </lineage>
</organism>
<dbReference type="InterPro" id="IPR011058">
    <property type="entry name" value="Cyanovirin-N"/>
</dbReference>
<feature type="compositionally biased region" description="Low complexity" evidence="1">
    <location>
        <begin position="173"/>
        <end position="187"/>
    </location>
</feature>
<dbReference type="Proteomes" id="UP000193689">
    <property type="component" value="Unassembled WGS sequence"/>
</dbReference>
<dbReference type="GeneID" id="63777316"/>
<dbReference type="AlphaFoldDB" id="A0A1Y2DHT8"/>
<feature type="compositionally biased region" description="Polar residues" evidence="1">
    <location>
        <begin position="33"/>
        <end position="47"/>
    </location>
</feature>
<dbReference type="Gene3D" id="2.30.60.10">
    <property type="entry name" value="Cyanovirin-N"/>
    <property type="match status" value="1"/>
</dbReference>
<dbReference type="STRING" id="1141098.A0A1Y2DHT8"/>
<reference evidence="3 4" key="1">
    <citation type="submission" date="2016-07" db="EMBL/GenBank/DDBJ databases">
        <title>Pervasive Adenine N6-methylation of Active Genes in Fungi.</title>
        <authorList>
            <consortium name="DOE Joint Genome Institute"/>
            <person name="Mondo S.J."/>
            <person name="Dannebaum R.O."/>
            <person name="Kuo R.C."/>
            <person name="Labutti K."/>
            <person name="Haridas S."/>
            <person name="Kuo A."/>
            <person name="Salamov A."/>
            <person name="Ahrendt S.R."/>
            <person name="Lipzen A."/>
            <person name="Sullivan W."/>
            <person name="Andreopoulos W.B."/>
            <person name="Clum A."/>
            <person name="Lindquist E."/>
            <person name="Daum C."/>
            <person name="Ramamoorthy G.K."/>
            <person name="Gryganskyi A."/>
            <person name="Culley D."/>
            <person name="Magnuson J.K."/>
            <person name="James T.Y."/>
            <person name="O'Malley M.A."/>
            <person name="Stajich J.E."/>
            <person name="Spatafora J.W."/>
            <person name="Visel A."/>
            <person name="Grigoriev I.V."/>
        </authorList>
    </citation>
    <scope>NUCLEOTIDE SEQUENCE [LARGE SCALE GENOMIC DNA]</scope>
    <source>
        <strain evidence="3 4">CBS 129021</strain>
    </source>
</reference>
<name>A0A1Y2DHT8_9PEZI</name>
<dbReference type="PANTHER" id="PTHR37014">
    <property type="entry name" value="EXPRESSION LETHALITY PROTEIN HEL10, PUTATIVE (AFU_ORTHOLOGUE AFUA_1G06580)-RELATED"/>
    <property type="match status" value="1"/>
</dbReference>
<evidence type="ECO:0000313" key="3">
    <source>
        <dbReference type="EMBL" id="ORY58807.1"/>
    </source>
</evidence>
<dbReference type="EMBL" id="MCFJ01000015">
    <property type="protein sequence ID" value="ORY58807.1"/>
    <property type="molecule type" value="Genomic_DNA"/>
</dbReference>
<evidence type="ECO:0000259" key="2">
    <source>
        <dbReference type="SMART" id="SM01111"/>
    </source>
</evidence>
<feature type="compositionally biased region" description="Low complexity" evidence="1">
    <location>
        <begin position="303"/>
        <end position="313"/>
    </location>
</feature>
<sequence length="450" mass="48111">MVLKPITEQQPPVSPPDYGNEPGLGRGAVYNVGYQSPSQPYPTQDSSPVPAPAPQYVSPLNERQQGENGDTVPSYVGGVYASPRSSGSRYSNLPASQQPYGAPPDPRHHYPPPPQWPQQSNSSSLPPAHQQPHYQPHVSRPDRAQSPSRDSSETLPPQTSMADPLPHVFKPEYSSLSPAPGSLSPYGAQPPQPGSVELEDNSAVPYPSGSTGPGYQVIYGPKPPPSVGVKQEDHSAPPFPSSSPGLGSQTAEERGLMGALAGGAAGSLAGHQINHGFLGAIAGAYGGHKLEDASKDKRKSSSRRSSTSSSSSDSGHHKTHNHQVPAPQPSIQHHAPPRVLAAAPRQGNFSLSSTRISLERNHELIAECRAINGQKKVASVSLNRLLSNDNGHFRWAKEGNFGASARDVKLVDGGKVLEAELRTRKGQWRRSRVLLDEKIMNRNGELCMLW</sequence>